<name>C4LAK1_TOLAT</name>
<dbReference type="GO" id="GO:0000976">
    <property type="term" value="F:transcription cis-regulatory region binding"/>
    <property type="evidence" value="ECO:0007669"/>
    <property type="project" value="TreeGrafter"/>
</dbReference>
<dbReference type="HOGENOM" id="CLU_037628_6_2_6"/>
<dbReference type="PANTHER" id="PTHR30146:SF145">
    <property type="entry name" value="RIBOSE OPERON REPRESSOR"/>
    <property type="match status" value="1"/>
</dbReference>
<dbReference type="AlphaFoldDB" id="C4LAK1"/>
<dbReference type="RefSeq" id="WP_012728804.1">
    <property type="nucleotide sequence ID" value="NC_012691.1"/>
</dbReference>
<reference evidence="8" key="1">
    <citation type="submission" date="2009-05" db="EMBL/GenBank/DDBJ databases">
        <title>Complete sequence of Tolumonas auensis DSM 9187.</title>
        <authorList>
            <consortium name="US DOE Joint Genome Institute"/>
            <person name="Lucas S."/>
            <person name="Copeland A."/>
            <person name="Lapidus A."/>
            <person name="Glavina del Rio T."/>
            <person name="Tice H."/>
            <person name="Bruce D."/>
            <person name="Goodwin L."/>
            <person name="Pitluck S."/>
            <person name="Chertkov O."/>
            <person name="Brettin T."/>
            <person name="Detter J.C."/>
            <person name="Han C."/>
            <person name="Larimer F."/>
            <person name="Land M."/>
            <person name="Hauser L."/>
            <person name="Kyrpides N."/>
            <person name="Mikhailova N."/>
            <person name="Spring S."/>
            <person name="Beller H."/>
        </authorList>
    </citation>
    <scope>NUCLEOTIDE SEQUENCE [LARGE SCALE GENOMIC DNA]</scope>
    <source>
        <strain evidence="8">DSM 9187 / TA4</strain>
    </source>
</reference>
<gene>
    <name evidence="7" type="ordered locus">Tola_0576</name>
</gene>
<dbReference type="PROSITE" id="PS50932">
    <property type="entry name" value="HTH_LACI_2"/>
    <property type="match status" value="1"/>
</dbReference>
<evidence type="ECO:0000256" key="2">
    <source>
        <dbReference type="ARBA" id="ARBA00023015"/>
    </source>
</evidence>
<evidence type="ECO:0000256" key="1">
    <source>
        <dbReference type="ARBA" id="ARBA00022491"/>
    </source>
</evidence>
<dbReference type="InterPro" id="IPR057343">
    <property type="entry name" value="PurR_sensor_dom"/>
</dbReference>
<dbReference type="SUPFAM" id="SSF47413">
    <property type="entry name" value="lambda repressor-like DNA-binding domains"/>
    <property type="match status" value="1"/>
</dbReference>
<dbReference type="Pfam" id="PF00356">
    <property type="entry name" value="LacI"/>
    <property type="match status" value="1"/>
</dbReference>
<dbReference type="SUPFAM" id="SSF53822">
    <property type="entry name" value="Periplasmic binding protein-like I"/>
    <property type="match status" value="1"/>
</dbReference>
<dbReference type="OrthoDB" id="9798934at2"/>
<evidence type="ECO:0000256" key="3">
    <source>
        <dbReference type="ARBA" id="ARBA00023125"/>
    </source>
</evidence>
<dbReference type="FunFam" id="1.10.260.40:FF:000002">
    <property type="entry name" value="HTH-type transcriptional repressor PurR"/>
    <property type="match status" value="1"/>
</dbReference>
<dbReference type="eggNOG" id="COG1609">
    <property type="taxonomic scope" value="Bacteria"/>
</dbReference>
<dbReference type="KEGG" id="tau:Tola_0576"/>
<evidence type="ECO:0000313" key="8">
    <source>
        <dbReference type="Proteomes" id="UP000009073"/>
    </source>
</evidence>
<evidence type="ECO:0000313" key="7">
    <source>
        <dbReference type="EMBL" id="ACQ92205.1"/>
    </source>
</evidence>
<proteinExistence type="predicted"/>
<dbReference type="EMBL" id="CP001616">
    <property type="protein sequence ID" value="ACQ92205.1"/>
    <property type="molecule type" value="Genomic_DNA"/>
</dbReference>
<feature type="domain" description="HTH lacI-type" evidence="6">
    <location>
        <begin position="2"/>
        <end position="56"/>
    </location>
</feature>
<dbReference type="PANTHER" id="PTHR30146">
    <property type="entry name" value="LACI-RELATED TRANSCRIPTIONAL REPRESSOR"/>
    <property type="match status" value="1"/>
</dbReference>
<keyword evidence="3" id="KW-0238">DNA-binding</keyword>
<protein>
    <recommendedName>
        <fullName evidence="5">Ribose operon repressor</fullName>
    </recommendedName>
</protein>
<dbReference type="Gene3D" id="3.40.50.2300">
    <property type="match status" value="2"/>
</dbReference>
<dbReference type="InterPro" id="IPR046335">
    <property type="entry name" value="LacI/GalR-like_sensor"/>
</dbReference>
<dbReference type="Proteomes" id="UP000009073">
    <property type="component" value="Chromosome"/>
</dbReference>
<evidence type="ECO:0000256" key="4">
    <source>
        <dbReference type="ARBA" id="ARBA00023163"/>
    </source>
</evidence>
<organism evidence="7 8">
    <name type="scientific">Tolumonas auensis (strain DSM 9187 / NBRC 110442 / TA 4)</name>
    <dbReference type="NCBI Taxonomy" id="595494"/>
    <lineage>
        <taxon>Bacteria</taxon>
        <taxon>Pseudomonadati</taxon>
        <taxon>Pseudomonadota</taxon>
        <taxon>Gammaproteobacteria</taxon>
        <taxon>Aeromonadales</taxon>
        <taxon>Aeromonadaceae</taxon>
        <taxon>Tolumonas</taxon>
    </lineage>
</organism>
<dbReference type="InterPro" id="IPR010982">
    <property type="entry name" value="Lambda_DNA-bd_dom_sf"/>
</dbReference>
<sequence length="334" mass="36876">MATMKDVARLAGVSTSTVSHVVNNTRFVSDEIRERILKAVAELNYSPSALARSLKLNQTRTLGMIVTTSNNPFFAEVVAGVERICYQRGYTLVLCNTEGDPERLRHNLEVLLQKRIDGLLLMCTESHSASAEVFGQRPAIPIVVMDWGPLDSKVDRIQDNSAQGGYLATRHLLEQGHRKIGLITGPLDKLPAQSRLEGYRRALEEAGILFRPEYVVEGDFEFAGGIAGMHQLLALAEPPTAVFAGNDVSAVGVYRALYRAGLQVPQDMSVVGYDDIELARYLTPPLTTIHQPQEDLCRQAVDTLLDRIQGADDAPRLIMLEPALIQRESVRCVR</sequence>
<keyword evidence="1" id="KW-0678">Repressor</keyword>
<dbReference type="STRING" id="595494.Tola_0576"/>
<dbReference type="InterPro" id="IPR000843">
    <property type="entry name" value="HTH_LacI"/>
</dbReference>
<dbReference type="PROSITE" id="PS00356">
    <property type="entry name" value="HTH_LACI_1"/>
    <property type="match status" value="1"/>
</dbReference>
<dbReference type="SMART" id="SM00354">
    <property type="entry name" value="HTH_LACI"/>
    <property type="match status" value="1"/>
</dbReference>
<evidence type="ECO:0000259" key="6">
    <source>
        <dbReference type="PROSITE" id="PS50932"/>
    </source>
</evidence>
<dbReference type="InterPro" id="IPR028082">
    <property type="entry name" value="Peripla_BP_I"/>
</dbReference>
<reference evidence="7 8" key="2">
    <citation type="journal article" date="2011" name="Stand. Genomic Sci.">
        <title>Complete genome sequence of Tolumonas auensis type strain (TA 4).</title>
        <authorList>
            <person name="Chertkov O."/>
            <person name="Copeland A."/>
            <person name="Lucas S."/>
            <person name="Lapidus A."/>
            <person name="Berry K.W."/>
            <person name="Detter J.C."/>
            <person name="Del Rio T.G."/>
            <person name="Hammon N."/>
            <person name="Dalin E."/>
            <person name="Tice H."/>
            <person name="Pitluck S."/>
            <person name="Richardson P."/>
            <person name="Bruce D."/>
            <person name="Goodwin L."/>
            <person name="Han C."/>
            <person name="Tapia R."/>
            <person name="Saunders E."/>
            <person name="Schmutz J."/>
            <person name="Brettin T."/>
            <person name="Larimer F."/>
            <person name="Land M."/>
            <person name="Hauser L."/>
            <person name="Spring S."/>
            <person name="Rohde M."/>
            <person name="Kyrpides N.C."/>
            <person name="Ivanova N."/>
            <person name="Goker M."/>
            <person name="Beller H.R."/>
            <person name="Klenk H.P."/>
            <person name="Woyke T."/>
        </authorList>
    </citation>
    <scope>NUCLEOTIDE SEQUENCE [LARGE SCALE GENOMIC DNA]</scope>
    <source>
        <strain evidence="8">DSM 9187 / TA4</strain>
    </source>
</reference>
<keyword evidence="4" id="KW-0804">Transcription</keyword>
<keyword evidence="8" id="KW-1185">Reference proteome</keyword>
<dbReference type="Gene3D" id="1.10.260.40">
    <property type="entry name" value="lambda repressor-like DNA-binding domains"/>
    <property type="match status" value="1"/>
</dbReference>
<dbReference type="CDD" id="cd06275">
    <property type="entry name" value="PBP1_PurR"/>
    <property type="match status" value="1"/>
</dbReference>
<evidence type="ECO:0000256" key="5">
    <source>
        <dbReference type="ARBA" id="ARBA00044140"/>
    </source>
</evidence>
<keyword evidence="2" id="KW-0805">Transcription regulation</keyword>
<dbReference type="CDD" id="cd01392">
    <property type="entry name" value="HTH_LacI"/>
    <property type="match status" value="1"/>
</dbReference>
<accession>C4LAK1</accession>
<dbReference type="PRINTS" id="PR00036">
    <property type="entry name" value="HTHLACI"/>
</dbReference>
<dbReference type="GO" id="GO:0003700">
    <property type="term" value="F:DNA-binding transcription factor activity"/>
    <property type="evidence" value="ECO:0007669"/>
    <property type="project" value="TreeGrafter"/>
</dbReference>
<dbReference type="Pfam" id="PF13377">
    <property type="entry name" value="Peripla_BP_3"/>
    <property type="match status" value="1"/>
</dbReference>